<accession>A0ABU0LMA4</accession>
<keyword evidence="5" id="KW-0571">Peptide transport</keyword>
<comment type="subcellular location">
    <subcellularLocation>
        <location evidence="1 9">Cell membrane</location>
        <topology evidence="1 9">Multi-pass membrane protein</topology>
    </subcellularLocation>
</comment>
<keyword evidence="6" id="KW-0653">Protein transport</keyword>
<feature type="transmembrane region" description="Helical" evidence="9">
    <location>
        <begin position="169"/>
        <end position="194"/>
    </location>
</feature>
<dbReference type="Proteomes" id="UP001235094">
    <property type="component" value="Unassembled WGS sequence"/>
</dbReference>
<dbReference type="EMBL" id="JAUSVR010000002">
    <property type="protein sequence ID" value="MDQ0509808.1"/>
    <property type="molecule type" value="Genomic_DNA"/>
</dbReference>
<keyword evidence="13" id="KW-1185">Reference proteome</keyword>
<evidence type="ECO:0000256" key="8">
    <source>
        <dbReference type="ARBA" id="ARBA00023136"/>
    </source>
</evidence>
<evidence type="ECO:0000256" key="10">
    <source>
        <dbReference type="SAM" id="MobiDB-lite"/>
    </source>
</evidence>
<proteinExistence type="inferred from homology"/>
<evidence type="ECO:0000256" key="5">
    <source>
        <dbReference type="ARBA" id="ARBA00022856"/>
    </source>
</evidence>
<evidence type="ECO:0000256" key="6">
    <source>
        <dbReference type="ARBA" id="ARBA00022927"/>
    </source>
</evidence>
<organism evidence="12 13">
    <name type="scientific">Ancylobacter amanitiformis</name>
    <dbReference type="NCBI Taxonomy" id="217069"/>
    <lineage>
        <taxon>Bacteria</taxon>
        <taxon>Pseudomonadati</taxon>
        <taxon>Pseudomonadota</taxon>
        <taxon>Alphaproteobacteria</taxon>
        <taxon>Hyphomicrobiales</taxon>
        <taxon>Xanthobacteraceae</taxon>
        <taxon>Ancylobacter</taxon>
    </lineage>
</organism>
<keyword evidence="2 9" id="KW-0813">Transport</keyword>
<dbReference type="InterPro" id="IPR035906">
    <property type="entry name" value="MetI-like_sf"/>
</dbReference>
<dbReference type="PANTHER" id="PTHR43386:SF1">
    <property type="entry name" value="D,D-DIPEPTIDE TRANSPORT SYSTEM PERMEASE PROTEIN DDPC-RELATED"/>
    <property type="match status" value="1"/>
</dbReference>
<evidence type="ECO:0000313" key="13">
    <source>
        <dbReference type="Proteomes" id="UP001235094"/>
    </source>
</evidence>
<feature type="transmembrane region" description="Helical" evidence="9">
    <location>
        <begin position="124"/>
        <end position="148"/>
    </location>
</feature>
<keyword evidence="8 9" id="KW-0472">Membrane</keyword>
<comment type="similarity">
    <text evidence="9">Belongs to the binding-protein-dependent transport system permease family.</text>
</comment>
<feature type="transmembrane region" description="Helical" evidence="9">
    <location>
        <begin position="55"/>
        <end position="76"/>
    </location>
</feature>
<evidence type="ECO:0000256" key="9">
    <source>
        <dbReference type="RuleBase" id="RU363032"/>
    </source>
</evidence>
<evidence type="ECO:0000259" key="11">
    <source>
        <dbReference type="PROSITE" id="PS50928"/>
    </source>
</evidence>
<name>A0ABU0LMA4_9HYPH</name>
<protein>
    <submittedName>
        <fullName evidence="12">Dipeptide transport system permease protein</fullName>
    </submittedName>
</protein>
<dbReference type="RefSeq" id="WP_306888515.1">
    <property type="nucleotide sequence ID" value="NZ_JAUSVR010000002.1"/>
</dbReference>
<dbReference type="SUPFAM" id="SSF161098">
    <property type="entry name" value="MetI-like"/>
    <property type="match status" value="1"/>
</dbReference>
<dbReference type="Gene3D" id="1.10.3720.10">
    <property type="entry name" value="MetI-like"/>
    <property type="match status" value="1"/>
</dbReference>
<sequence>MADDPVLNAASVPSPASSPATSPASSPADALIETVPPEISPLRAFWSAFSENRGAVLGLAVVVFITLLAIFAPLLALHSPIEQFREHVLLPPVWAGGIWSFPFGTDAVGRDVLSRLIYGARISLGIGLSVMLVSVAVGIVLGLASAFLRGIVEVVVMRVMDLVVAIPSLVLAILVVAVLGPSLTNTIVAVTVVYLPRYVRLVRAAAMAELSKEYVVAAQVAGVGKLRLMFVTVLPNCLAPLIVQAALGISDAILEAAALGFLGLGAQPPTPEWGAMLADSREFIRSAPWIVTLPGLAILVTVVAINLMGDGLRDALDPKLRRS</sequence>
<dbReference type="PROSITE" id="PS50928">
    <property type="entry name" value="ABC_TM1"/>
    <property type="match status" value="1"/>
</dbReference>
<dbReference type="PANTHER" id="PTHR43386">
    <property type="entry name" value="OLIGOPEPTIDE TRANSPORT SYSTEM PERMEASE PROTEIN APPC"/>
    <property type="match status" value="1"/>
</dbReference>
<evidence type="ECO:0000256" key="7">
    <source>
        <dbReference type="ARBA" id="ARBA00022989"/>
    </source>
</evidence>
<keyword evidence="7 9" id="KW-1133">Transmembrane helix</keyword>
<comment type="caution">
    <text evidence="12">The sequence shown here is derived from an EMBL/GenBank/DDBJ whole genome shotgun (WGS) entry which is preliminary data.</text>
</comment>
<dbReference type="InterPro" id="IPR050366">
    <property type="entry name" value="BP-dependent_transpt_permease"/>
</dbReference>
<evidence type="ECO:0000256" key="2">
    <source>
        <dbReference type="ARBA" id="ARBA00022448"/>
    </source>
</evidence>
<feature type="transmembrane region" description="Helical" evidence="9">
    <location>
        <begin position="286"/>
        <end position="309"/>
    </location>
</feature>
<keyword evidence="3" id="KW-1003">Cell membrane</keyword>
<dbReference type="Pfam" id="PF00528">
    <property type="entry name" value="BPD_transp_1"/>
    <property type="match status" value="1"/>
</dbReference>
<evidence type="ECO:0000256" key="4">
    <source>
        <dbReference type="ARBA" id="ARBA00022692"/>
    </source>
</evidence>
<evidence type="ECO:0000256" key="3">
    <source>
        <dbReference type="ARBA" id="ARBA00022475"/>
    </source>
</evidence>
<feature type="domain" description="ABC transmembrane type-1" evidence="11">
    <location>
        <begin position="120"/>
        <end position="309"/>
    </location>
</feature>
<gene>
    <name evidence="12" type="ORF">QOZ99_000689</name>
</gene>
<feature type="compositionally biased region" description="Low complexity" evidence="10">
    <location>
        <begin position="9"/>
        <end position="28"/>
    </location>
</feature>
<evidence type="ECO:0000256" key="1">
    <source>
        <dbReference type="ARBA" id="ARBA00004651"/>
    </source>
</evidence>
<dbReference type="Pfam" id="PF12911">
    <property type="entry name" value="OppC_N"/>
    <property type="match status" value="1"/>
</dbReference>
<dbReference type="InterPro" id="IPR000515">
    <property type="entry name" value="MetI-like"/>
</dbReference>
<feature type="region of interest" description="Disordered" evidence="10">
    <location>
        <begin position="1"/>
        <end position="28"/>
    </location>
</feature>
<dbReference type="CDD" id="cd06261">
    <property type="entry name" value="TM_PBP2"/>
    <property type="match status" value="1"/>
</dbReference>
<dbReference type="InterPro" id="IPR025966">
    <property type="entry name" value="OppC_N"/>
</dbReference>
<evidence type="ECO:0000313" key="12">
    <source>
        <dbReference type="EMBL" id="MDQ0509808.1"/>
    </source>
</evidence>
<reference evidence="12 13" key="1">
    <citation type="submission" date="2023-07" db="EMBL/GenBank/DDBJ databases">
        <title>Genomic Encyclopedia of Type Strains, Phase IV (KMG-IV): sequencing the most valuable type-strain genomes for metagenomic binning, comparative biology and taxonomic classification.</title>
        <authorList>
            <person name="Goeker M."/>
        </authorList>
    </citation>
    <scope>NUCLEOTIDE SEQUENCE [LARGE SCALE GENOMIC DNA]</scope>
    <source>
        <strain evidence="12 13">DSM 15561</strain>
    </source>
</reference>
<keyword evidence="4 9" id="KW-0812">Transmembrane</keyword>